<evidence type="ECO:0000313" key="7">
    <source>
        <dbReference type="Proteomes" id="UP000192408"/>
    </source>
</evidence>
<evidence type="ECO:0000256" key="2">
    <source>
        <dbReference type="ARBA" id="ARBA00022692"/>
    </source>
</evidence>
<feature type="transmembrane region" description="Helical" evidence="5">
    <location>
        <begin position="113"/>
        <end position="131"/>
    </location>
</feature>
<dbReference type="Pfam" id="PF02300">
    <property type="entry name" value="Fumarate_red_C"/>
    <property type="match status" value="1"/>
</dbReference>
<organism evidence="6 7">
    <name type="scientific">Pasteurella testudinis DSM 23072</name>
    <dbReference type="NCBI Taxonomy" id="1122938"/>
    <lineage>
        <taxon>Bacteria</taxon>
        <taxon>Pseudomonadati</taxon>
        <taxon>Pseudomonadota</taxon>
        <taxon>Gammaproteobacteria</taxon>
        <taxon>Pasteurellales</taxon>
        <taxon>Pasteurellaceae</taxon>
        <taxon>Pasteurella</taxon>
    </lineage>
</organism>
<proteinExistence type="inferred from homology"/>
<feature type="transmembrane region" description="Helical" evidence="5">
    <location>
        <begin position="36"/>
        <end position="58"/>
    </location>
</feature>
<dbReference type="CDD" id="cd00546">
    <property type="entry name" value="QFR_TypeD_subunitC"/>
    <property type="match status" value="1"/>
</dbReference>
<evidence type="ECO:0000313" key="6">
    <source>
        <dbReference type="EMBL" id="SMB78918.1"/>
    </source>
</evidence>
<dbReference type="InterPro" id="IPR003510">
    <property type="entry name" value="Fumarate_red_C"/>
</dbReference>
<accession>A0A1W1UCU1</accession>
<keyword evidence="7" id="KW-1185">Reference proteome</keyword>
<dbReference type="STRING" id="1122938.SAMN05660772_00261"/>
<comment type="subunit">
    <text evidence="5">Part of an enzyme complex containing four subunits: a flavoprotein (FrdA), an iron-sulfur protein (FrdB), and two hydrophobic anchor proteins (FrdC and FrdD).</text>
</comment>
<dbReference type="PIRSF" id="PIRSF000180">
    <property type="entry name" value="FrdC"/>
    <property type="match status" value="1"/>
</dbReference>
<gene>
    <name evidence="5" type="primary">frdC</name>
    <name evidence="6" type="ORF">SAMN05660772_00261</name>
</gene>
<dbReference type="SUPFAM" id="SSF81343">
    <property type="entry name" value="Fumarate reductase respiratory complex transmembrane subunits"/>
    <property type="match status" value="1"/>
</dbReference>
<keyword evidence="4 5" id="KW-0472">Membrane</keyword>
<dbReference type="HAMAP" id="MF_00708">
    <property type="entry name" value="Fumarate_red_C"/>
    <property type="match status" value="1"/>
</dbReference>
<dbReference type="EMBL" id="FWWV01000001">
    <property type="protein sequence ID" value="SMB78918.1"/>
    <property type="molecule type" value="Genomic_DNA"/>
</dbReference>
<keyword evidence="1 5" id="KW-1003">Cell membrane</keyword>
<dbReference type="RefSeq" id="WP_084255522.1">
    <property type="nucleotide sequence ID" value="NZ_FWWV01000001.1"/>
</dbReference>
<dbReference type="Proteomes" id="UP000192408">
    <property type="component" value="Unassembled WGS sequence"/>
</dbReference>
<sequence>MTTTTSKRNKYVREIKPNWWQKIDFYKMYILRESTALPTIWFCIVLLYGFLCLGNGTFETSFVAFLKNPLVIILNVITMAGVVFNTITWYGLTPKALNLIYKNERLPQAVIKNLMWVITIAVSVLTLILVYI</sequence>
<comment type="subcellular location">
    <subcellularLocation>
        <location evidence="5">Cell membrane</location>
        <topology evidence="5">Multi-pass membrane protein</topology>
    </subcellularLocation>
</comment>
<evidence type="ECO:0000256" key="4">
    <source>
        <dbReference type="ARBA" id="ARBA00023136"/>
    </source>
</evidence>
<evidence type="ECO:0000256" key="1">
    <source>
        <dbReference type="ARBA" id="ARBA00022475"/>
    </source>
</evidence>
<keyword evidence="3 5" id="KW-1133">Transmembrane helix</keyword>
<evidence type="ECO:0000256" key="5">
    <source>
        <dbReference type="HAMAP-Rule" id="MF_00708"/>
    </source>
</evidence>
<dbReference type="AlphaFoldDB" id="A0A1W1UCU1"/>
<protein>
    <recommendedName>
        <fullName evidence="5">Fumarate reductase subunit C</fullName>
    </recommendedName>
    <alternativeName>
        <fullName evidence="5">Quinol-fumarate reductase subunit C</fullName>
        <shortName evidence="5">QFR subunit C</shortName>
    </alternativeName>
</protein>
<dbReference type="InterPro" id="IPR034804">
    <property type="entry name" value="SQR/QFR_C/D"/>
</dbReference>
<feature type="transmembrane region" description="Helical" evidence="5">
    <location>
        <begin position="70"/>
        <end position="92"/>
    </location>
</feature>
<keyword evidence="2 5" id="KW-0812">Transmembrane</keyword>
<evidence type="ECO:0000256" key="3">
    <source>
        <dbReference type="ARBA" id="ARBA00022989"/>
    </source>
</evidence>
<dbReference type="Gene3D" id="1.20.1300.10">
    <property type="entry name" value="Fumarate reductase/succinate dehydrogenase, transmembrane subunit"/>
    <property type="match status" value="1"/>
</dbReference>
<dbReference type="NCBIfam" id="NF003445">
    <property type="entry name" value="PRK04987.1"/>
    <property type="match status" value="1"/>
</dbReference>
<reference evidence="7" key="1">
    <citation type="submission" date="2017-04" db="EMBL/GenBank/DDBJ databases">
        <authorList>
            <person name="Varghese N."/>
            <person name="Submissions S."/>
        </authorList>
    </citation>
    <scope>NUCLEOTIDE SEQUENCE [LARGE SCALE GENOMIC DNA]</scope>
    <source>
        <strain evidence="7">DSM 23072</strain>
    </source>
</reference>
<comment type="similarity">
    <text evidence="5">Belongs to the FrdC family.</text>
</comment>
<dbReference type="GO" id="GO:0000104">
    <property type="term" value="F:succinate dehydrogenase activity"/>
    <property type="evidence" value="ECO:0007669"/>
    <property type="project" value="UniProtKB-UniRule"/>
</dbReference>
<comment type="function">
    <text evidence="5">Anchors the catalytic components of the fumarate reductase complex to the cell membrane, binds quinones.</text>
</comment>
<name>A0A1W1UCU1_9PAST</name>
<dbReference type="GO" id="GO:0045283">
    <property type="term" value="C:fumarate reductase complex"/>
    <property type="evidence" value="ECO:0007669"/>
    <property type="project" value="UniProtKB-UniRule"/>
</dbReference>
<dbReference type="GO" id="GO:0005886">
    <property type="term" value="C:plasma membrane"/>
    <property type="evidence" value="ECO:0007669"/>
    <property type="project" value="UniProtKB-SubCell"/>
</dbReference>